<name>A0A517R6B3_9PLAN</name>
<sequence>MISFDMERTRSCVVTDLNYRCLIAAAILLADPIRHCEAQSAEEIPAAVKPWLAPQVWKRDVEKAVLTLGEAGHFDDRHIFAPSVIRKDGRFLLYYSGSRGDVNERVFRLGLATSRDGRDFNRHPQSPIFGFADNRRSVVTPSLLRSSDGTAVRDQGRLRMWFSARDLTDPESPYEIHETSSSDGIRWSKPSKPLLSEARAPSVLKTDNGYRMRYVDVSREPWAVRHAQSDDGLNWSTSASEVLKVDQEWERLRINYPFVMQVETTPGGEPSSAVYLMWYGSRTKPGPRTAIGFAASTDGITWHKHPNNPVLRPDPERPWESHYTTSQSVMRLNDGSFRMWYASRKKPPHVNKYFAINTAVWK</sequence>
<accession>A0A517R6B3</accession>
<evidence type="ECO:0008006" key="3">
    <source>
        <dbReference type="Google" id="ProtNLM"/>
    </source>
</evidence>
<proteinExistence type="predicted"/>
<dbReference type="PANTHER" id="PTHR35279:SF1">
    <property type="entry name" value="ARABINANASE_LEVANSUCRASE_INVERTASE"/>
    <property type="match status" value="1"/>
</dbReference>
<dbReference type="PANTHER" id="PTHR35279">
    <property type="match status" value="1"/>
</dbReference>
<protein>
    <recommendedName>
        <fullName evidence="3">Glycosyl hydrolases family 43</fullName>
    </recommendedName>
</protein>
<dbReference type="EMBL" id="CP036268">
    <property type="protein sequence ID" value="QDT39411.1"/>
    <property type="molecule type" value="Genomic_DNA"/>
</dbReference>
<reference evidence="1 2" key="1">
    <citation type="submission" date="2019-02" db="EMBL/GenBank/DDBJ databases">
        <title>Deep-cultivation of Planctomycetes and their phenomic and genomic characterization uncovers novel biology.</title>
        <authorList>
            <person name="Wiegand S."/>
            <person name="Jogler M."/>
            <person name="Boedeker C."/>
            <person name="Pinto D."/>
            <person name="Vollmers J."/>
            <person name="Rivas-Marin E."/>
            <person name="Kohn T."/>
            <person name="Peeters S.H."/>
            <person name="Heuer A."/>
            <person name="Rast P."/>
            <person name="Oberbeckmann S."/>
            <person name="Bunk B."/>
            <person name="Jeske O."/>
            <person name="Meyerdierks A."/>
            <person name="Storesund J.E."/>
            <person name="Kallscheuer N."/>
            <person name="Luecker S."/>
            <person name="Lage O.M."/>
            <person name="Pohl T."/>
            <person name="Merkel B.J."/>
            <person name="Hornburger P."/>
            <person name="Mueller R.-W."/>
            <person name="Bruemmer F."/>
            <person name="Labrenz M."/>
            <person name="Spormann A.M."/>
            <person name="Op den Camp H."/>
            <person name="Overmann J."/>
            <person name="Amann R."/>
            <person name="Jetten M.S.M."/>
            <person name="Mascher T."/>
            <person name="Medema M.H."/>
            <person name="Devos D.P."/>
            <person name="Kaster A.-K."/>
            <person name="Ovreas L."/>
            <person name="Rohde M."/>
            <person name="Galperin M.Y."/>
            <person name="Jogler C."/>
        </authorList>
    </citation>
    <scope>NUCLEOTIDE SEQUENCE [LARGE SCALE GENOMIC DNA]</scope>
    <source>
        <strain evidence="1 2">Pan189</strain>
    </source>
</reference>
<dbReference type="KEGG" id="svp:Pan189_38180"/>
<dbReference type="InterPro" id="IPR023296">
    <property type="entry name" value="Glyco_hydro_beta-prop_sf"/>
</dbReference>
<organism evidence="1 2">
    <name type="scientific">Stratiformator vulcanicus</name>
    <dbReference type="NCBI Taxonomy" id="2527980"/>
    <lineage>
        <taxon>Bacteria</taxon>
        <taxon>Pseudomonadati</taxon>
        <taxon>Planctomycetota</taxon>
        <taxon>Planctomycetia</taxon>
        <taxon>Planctomycetales</taxon>
        <taxon>Planctomycetaceae</taxon>
        <taxon>Stratiformator</taxon>
    </lineage>
</organism>
<keyword evidence="2" id="KW-1185">Reference proteome</keyword>
<evidence type="ECO:0000313" key="1">
    <source>
        <dbReference type="EMBL" id="QDT39411.1"/>
    </source>
</evidence>
<dbReference type="Proteomes" id="UP000317318">
    <property type="component" value="Chromosome"/>
</dbReference>
<gene>
    <name evidence="1" type="ORF">Pan189_38180</name>
</gene>
<dbReference type="Gene3D" id="2.115.10.20">
    <property type="entry name" value="Glycosyl hydrolase domain, family 43"/>
    <property type="match status" value="3"/>
</dbReference>
<dbReference type="SUPFAM" id="SSF75005">
    <property type="entry name" value="Arabinanase/levansucrase/invertase"/>
    <property type="match status" value="2"/>
</dbReference>
<evidence type="ECO:0000313" key="2">
    <source>
        <dbReference type="Proteomes" id="UP000317318"/>
    </source>
</evidence>
<dbReference type="AlphaFoldDB" id="A0A517R6B3"/>